<keyword evidence="3" id="KW-1185">Reference proteome</keyword>
<feature type="domain" description="DUF7916" evidence="1">
    <location>
        <begin position="5"/>
        <end position="297"/>
    </location>
</feature>
<accession>A0A1Y4SZ02</accession>
<dbReference type="InterPro" id="IPR011060">
    <property type="entry name" value="RibuloseP-bd_barrel"/>
</dbReference>
<comment type="caution">
    <text evidence="2">The sequence shown here is derived from an EMBL/GenBank/DDBJ whole genome shotgun (WGS) entry which is preliminary data.</text>
</comment>
<reference evidence="2 3" key="1">
    <citation type="journal article" date="2018" name="BMC Genomics">
        <title>Whole genome sequencing and function prediction of 133 gut anaerobes isolated from chicken caecum in pure cultures.</title>
        <authorList>
            <person name="Medvecky M."/>
            <person name="Cejkova D."/>
            <person name="Polansky O."/>
            <person name="Karasova D."/>
            <person name="Kubasova T."/>
            <person name="Cizek A."/>
            <person name="Rychlik I."/>
        </authorList>
    </citation>
    <scope>NUCLEOTIDE SEQUENCE [LARGE SCALE GENOMIC DNA]</scope>
    <source>
        <strain evidence="2 3">An13</strain>
    </source>
</reference>
<dbReference type="Pfam" id="PF25509">
    <property type="entry name" value="DUF7916"/>
    <property type="match status" value="1"/>
</dbReference>
<evidence type="ECO:0000313" key="3">
    <source>
        <dbReference type="Proteomes" id="UP000195305"/>
    </source>
</evidence>
<gene>
    <name evidence="2" type="ORF">B5E75_04765</name>
</gene>
<evidence type="ECO:0000259" key="1">
    <source>
        <dbReference type="Pfam" id="PF25509"/>
    </source>
</evidence>
<dbReference type="SUPFAM" id="SSF51366">
    <property type="entry name" value="Ribulose-phoshate binding barrel"/>
    <property type="match status" value="1"/>
</dbReference>
<proteinExistence type="predicted"/>
<dbReference type="RefSeq" id="WP_087357645.1">
    <property type="nucleotide sequence ID" value="NZ_AP031415.1"/>
</dbReference>
<dbReference type="Proteomes" id="UP000195305">
    <property type="component" value="Unassembled WGS sequence"/>
</dbReference>
<organism evidence="2 3">
    <name type="scientific">Massilimicrobiota timonensis</name>
    <dbReference type="NCBI Taxonomy" id="1776392"/>
    <lineage>
        <taxon>Bacteria</taxon>
        <taxon>Bacillati</taxon>
        <taxon>Bacillota</taxon>
        <taxon>Erysipelotrichia</taxon>
        <taxon>Erysipelotrichales</taxon>
        <taxon>Erysipelotrichaceae</taxon>
        <taxon>Massilimicrobiota</taxon>
    </lineage>
</organism>
<dbReference type="InterPro" id="IPR057238">
    <property type="entry name" value="DUF7916"/>
</dbReference>
<protein>
    <submittedName>
        <fullName evidence="2">PEP phosphonomutase</fullName>
    </submittedName>
</protein>
<name>A0A1Y4SZ02_9FIRM</name>
<dbReference type="OrthoDB" id="5581965at2"/>
<sequence>MKRLLNCTTSEMLSMNKDELKQSILASEGRTIMTETVVACPPLLGDLTNAELAVSFGSDMVLLNVFDCDHPHINGLPETDEPVKLLKKLVGRPVGCNLEPIDENAKMMENRLEISHGRHATKETFMKAKELGFDFICLTGNPGTGVSNASIENAIKLAKEYFGGMIIAGKMHSSGIDEALVDLDSIERFIDAGADIILMPAVYTVPGLSEEEVRDACKLIKSKGALSLSSIGTSQEGSDEGTIREIALVNKRCGIDIQHIGDAGWCGIALPENIMALSIAIRGKRWTYHKIASSVNR</sequence>
<dbReference type="EMBL" id="NFLJ01000010">
    <property type="protein sequence ID" value="OUQ35145.1"/>
    <property type="molecule type" value="Genomic_DNA"/>
</dbReference>
<dbReference type="AlphaFoldDB" id="A0A1Y4SZ02"/>
<evidence type="ECO:0000313" key="2">
    <source>
        <dbReference type="EMBL" id="OUQ35145.1"/>
    </source>
</evidence>